<keyword evidence="2" id="KW-1185">Reference proteome</keyword>
<proteinExistence type="predicted"/>
<evidence type="ECO:0000313" key="1">
    <source>
        <dbReference type="EMBL" id="KAG8178501.1"/>
    </source>
</evidence>
<organism evidence="1 2">
    <name type="scientific">Oedothorax gibbosus</name>
    <dbReference type="NCBI Taxonomy" id="931172"/>
    <lineage>
        <taxon>Eukaryota</taxon>
        <taxon>Metazoa</taxon>
        <taxon>Ecdysozoa</taxon>
        <taxon>Arthropoda</taxon>
        <taxon>Chelicerata</taxon>
        <taxon>Arachnida</taxon>
        <taxon>Araneae</taxon>
        <taxon>Araneomorphae</taxon>
        <taxon>Entelegynae</taxon>
        <taxon>Araneoidea</taxon>
        <taxon>Linyphiidae</taxon>
        <taxon>Erigoninae</taxon>
        <taxon>Oedothorax</taxon>
    </lineage>
</organism>
<accession>A0AAV6U439</accession>
<comment type="caution">
    <text evidence="1">The sequence shown here is derived from an EMBL/GenBank/DDBJ whole genome shotgun (WGS) entry which is preliminary data.</text>
</comment>
<evidence type="ECO:0000313" key="2">
    <source>
        <dbReference type="Proteomes" id="UP000827092"/>
    </source>
</evidence>
<sequence length="136" mass="14902">MSDSHERQISVRFCSVWPAVCGVKPAYCHVCLKPFTVAPLITKTRVLCSTTQREGGCPNRRCVSVSHGKQCGRGQLGSQKEGQTAMRGGLSVRPRAKMPVEMLCGGEKAFCDVMLNFMFPDYIIVEAIPGPLVHCE</sequence>
<protein>
    <submittedName>
        <fullName evidence="1">Uncharacterized protein</fullName>
    </submittedName>
</protein>
<name>A0AAV6U439_9ARAC</name>
<gene>
    <name evidence="1" type="ORF">JTE90_000460</name>
</gene>
<dbReference type="EMBL" id="JAFNEN010000691">
    <property type="protein sequence ID" value="KAG8178501.1"/>
    <property type="molecule type" value="Genomic_DNA"/>
</dbReference>
<dbReference type="AlphaFoldDB" id="A0AAV6U439"/>
<reference evidence="1 2" key="1">
    <citation type="journal article" date="2022" name="Nat. Ecol. Evol.">
        <title>A masculinizing supergene underlies an exaggerated male reproductive morph in a spider.</title>
        <authorList>
            <person name="Hendrickx F."/>
            <person name="De Corte Z."/>
            <person name="Sonet G."/>
            <person name="Van Belleghem S.M."/>
            <person name="Kostlbacher S."/>
            <person name="Vangestel C."/>
        </authorList>
    </citation>
    <scope>NUCLEOTIDE SEQUENCE [LARGE SCALE GENOMIC DNA]</scope>
    <source>
        <strain evidence="1">W744_W776</strain>
    </source>
</reference>
<dbReference type="Proteomes" id="UP000827092">
    <property type="component" value="Unassembled WGS sequence"/>
</dbReference>